<evidence type="ECO:0000256" key="7">
    <source>
        <dbReference type="ARBA" id="ARBA00023136"/>
    </source>
</evidence>
<accession>A0A3S4TGZ3</accession>
<evidence type="ECO:0000256" key="8">
    <source>
        <dbReference type="SAM" id="Phobius"/>
    </source>
</evidence>
<comment type="similarity">
    <text evidence="2">Belongs to the binding-protein-dependent transport system permease family. FecCD subfamily.</text>
</comment>
<reference evidence="9 10" key="1">
    <citation type="submission" date="2018-12" db="EMBL/GenBank/DDBJ databases">
        <authorList>
            <consortium name="Pathogen Informatics"/>
        </authorList>
    </citation>
    <scope>NUCLEOTIDE SEQUENCE [LARGE SCALE GENOMIC DNA]</scope>
    <source>
        <strain evidence="9 10">NCTC10485</strain>
    </source>
</reference>
<dbReference type="GO" id="GO:0033214">
    <property type="term" value="P:siderophore-iron import into cell"/>
    <property type="evidence" value="ECO:0007669"/>
    <property type="project" value="TreeGrafter"/>
</dbReference>
<dbReference type="PANTHER" id="PTHR30472:SF27">
    <property type="entry name" value="PETROBACTIN IMPORT SYSTEM PERMEASE PROTEIN YCLN"/>
    <property type="match status" value="1"/>
</dbReference>
<keyword evidence="4" id="KW-1003">Cell membrane</keyword>
<keyword evidence="10" id="KW-1185">Reference proteome</keyword>
<keyword evidence="3" id="KW-0813">Transport</keyword>
<feature type="transmembrane region" description="Helical" evidence="8">
    <location>
        <begin position="209"/>
        <end position="240"/>
    </location>
</feature>
<evidence type="ECO:0000256" key="1">
    <source>
        <dbReference type="ARBA" id="ARBA00004651"/>
    </source>
</evidence>
<comment type="subcellular location">
    <subcellularLocation>
        <location evidence="1">Cell membrane</location>
        <topology evidence="1">Multi-pass membrane protein</topology>
    </subcellularLocation>
</comment>
<gene>
    <name evidence="9" type="primary">feuB</name>
    <name evidence="9" type="ORF">NCTC10485_00047</name>
</gene>
<dbReference type="EMBL" id="LR134355">
    <property type="protein sequence ID" value="VEG44086.1"/>
    <property type="molecule type" value="Genomic_DNA"/>
</dbReference>
<keyword evidence="5 8" id="KW-0812">Transmembrane</keyword>
<name>A0A3S4TGZ3_MYCCI</name>
<dbReference type="CDD" id="cd06550">
    <property type="entry name" value="TM_ABC_iron-siderophores_like"/>
    <property type="match status" value="1"/>
</dbReference>
<dbReference type="AlphaFoldDB" id="A0A3S4TGZ3"/>
<keyword evidence="7 8" id="KW-0472">Membrane</keyword>
<evidence type="ECO:0000256" key="6">
    <source>
        <dbReference type="ARBA" id="ARBA00022989"/>
    </source>
</evidence>
<feature type="transmembrane region" description="Helical" evidence="8">
    <location>
        <begin position="95"/>
        <end position="115"/>
    </location>
</feature>
<dbReference type="PANTHER" id="PTHR30472">
    <property type="entry name" value="FERRIC ENTEROBACTIN TRANSPORT SYSTEM PERMEASE PROTEIN"/>
    <property type="match status" value="1"/>
</dbReference>
<dbReference type="InterPro" id="IPR037294">
    <property type="entry name" value="ABC_BtuC-like"/>
</dbReference>
<organism evidence="9 10">
    <name type="scientific">Mycolicibacterium chitae</name>
    <name type="common">Mycobacterium chitae</name>
    <dbReference type="NCBI Taxonomy" id="1792"/>
    <lineage>
        <taxon>Bacteria</taxon>
        <taxon>Bacillati</taxon>
        <taxon>Actinomycetota</taxon>
        <taxon>Actinomycetes</taxon>
        <taxon>Mycobacteriales</taxon>
        <taxon>Mycobacteriaceae</taxon>
        <taxon>Mycolicibacterium</taxon>
    </lineage>
</organism>
<protein>
    <submittedName>
        <fullName evidence="9">Transport system permease</fullName>
    </submittedName>
</protein>
<dbReference type="SUPFAM" id="SSF81345">
    <property type="entry name" value="ABC transporter involved in vitamin B12 uptake, BtuC"/>
    <property type="match status" value="1"/>
</dbReference>
<feature type="transmembrane region" description="Helical" evidence="8">
    <location>
        <begin position="252"/>
        <end position="273"/>
    </location>
</feature>
<feature type="transmembrane region" description="Helical" evidence="8">
    <location>
        <begin position="279"/>
        <end position="298"/>
    </location>
</feature>
<proteinExistence type="inferred from homology"/>
<dbReference type="Proteomes" id="UP000282551">
    <property type="component" value="Chromosome"/>
</dbReference>
<dbReference type="GO" id="GO:0005886">
    <property type="term" value="C:plasma membrane"/>
    <property type="evidence" value="ECO:0007669"/>
    <property type="project" value="UniProtKB-SubCell"/>
</dbReference>
<sequence>MLIPTSLMVGGYDISIDSLLHDPAAREMFLISRVPRTLALIFAGTAMSVSGQIMQALTQNRFVEPTTIGSSQWAGLGILLMLILFPQAPIIVRMVVASAFALLGTLIFLAILRRIQLTSSLVVPLIGIMLGAVIGAATLYLASTFSLQQTMSAWQSGGFSNIVRGQYEPLWIIAGVTLAAYLFASRFTVAGLGRDIAVNVGLNYARVVFLGSTIVAIATGVTAVVVGYLPFLGLIVPNIVSMLRGDDVRRNLFWVAGLGVALILLCDLIGRVVVAPMEIPVSVVLGVVGAVAFVYLVLRRQRVGAL</sequence>
<dbReference type="Pfam" id="PF01032">
    <property type="entry name" value="FecCD"/>
    <property type="match status" value="1"/>
</dbReference>
<dbReference type="RefSeq" id="WP_235666315.1">
    <property type="nucleotide sequence ID" value="NZ_AP022604.1"/>
</dbReference>
<dbReference type="Gene3D" id="1.10.3470.10">
    <property type="entry name" value="ABC transporter involved in vitamin B12 uptake, BtuC"/>
    <property type="match status" value="1"/>
</dbReference>
<evidence type="ECO:0000256" key="2">
    <source>
        <dbReference type="ARBA" id="ARBA00007935"/>
    </source>
</evidence>
<evidence type="ECO:0000313" key="9">
    <source>
        <dbReference type="EMBL" id="VEG44086.1"/>
    </source>
</evidence>
<dbReference type="InterPro" id="IPR000522">
    <property type="entry name" value="ABC_transptr_permease_BtuC"/>
</dbReference>
<evidence type="ECO:0000256" key="3">
    <source>
        <dbReference type="ARBA" id="ARBA00022448"/>
    </source>
</evidence>
<feature type="transmembrane region" description="Helical" evidence="8">
    <location>
        <begin position="121"/>
        <end position="142"/>
    </location>
</feature>
<feature type="transmembrane region" description="Helical" evidence="8">
    <location>
        <begin position="170"/>
        <end position="189"/>
    </location>
</feature>
<keyword evidence="6 8" id="KW-1133">Transmembrane helix</keyword>
<evidence type="ECO:0000256" key="4">
    <source>
        <dbReference type="ARBA" id="ARBA00022475"/>
    </source>
</evidence>
<evidence type="ECO:0000256" key="5">
    <source>
        <dbReference type="ARBA" id="ARBA00022692"/>
    </source>
</evidence>
<dbReference type="GO" id="GO:0022857">
    <property type="term" value="F:transmembrane transporter activity"/>
    <property type="evidence" value="ECO:0007669"/>
    <property type="project" value="InterPro"/>
</dbReference>
<evidence type="ECO:0000313" key="10">
    <source>
        <dbReference type="Proteomes" id="UP000282551"/>
    </source>
</evidence>